<evidence type="ECO:0000313" key="4">
    <source>
        <dbReference type="Proteomes" id="UP000324479"/>
    </source>
</evidence>
<gene>
    <name evidence="3" type="ORF">FYK55_19725</name>
</gene>
<keyword evidence="2" id="KW-1133">Transmembrane helix</keyword>
<dbReference type="Proteomes" id="UP000324479">
    <property type="component" value="Unassembled WGS sequence"/>
</dbReference>
<feature type="region of interest" description="Disordered" evidence="1">
    <location>
        <begin position="1"/>
        <end position="22"/>
    </location>
</feature>
<feature type="region of interest" description="Disordered" evidence="1">
    <location>
        <begin position="47"/>
        <end position="113"/>
    </location>
</feature>
<feature type="transmembrane region" description="Helical" evidence="2">
    <location>
        <begin position="227"/>
        <end position="248"/>
    </location>
</feature>
<accession>A0A5M6CZG6</accession>
<organism evidence="3 4">
    <name type="scientific">Roseiconus nitratireducens</name>
    <dbReference type="NCBI Taxonomy" id="2605748"/>
    <lineage>
        <taxon>Bacteria</taxon>
        <taxon>Pseudomonadati</taxon>
        <taxon>Planctomycetota</taxon>
        <taxon>Planctomycetia</taxon>
        <taxon>Pirellulales</taxon>
        <taxon>Pirellulaceae</taxon>
        <taxon>Roseiconus</taxon>
    </lineage>
</organism>
<keyword evidence="2" id="KW-0812">Transmembrane</keyword>
<feature type="transmembrane region" description="Helical" evidence="2">
    <location>
        <begin position="125"/>
        <end position="144"/>
    </location>
</feature>
<reference evidence="3 4" key="1">
    <citation type="submission" date="2019-08" db="EMBL/GenBank/DDBJ databases">
        <authorList>
            <person name="Dhanesh K."/>
            <person name="Kumar G."/>
            <person name="Sasikala C."/>
            <person name="Venkata Ramana C."/>
        </authorList>
    </citation>
    <scope>NUCLEOTIDE SEQUENCE [LARGE SCALE GENOMIC DNA]</scope>
    <source>
        <strain evidence="3 4">JC645</strain>
    </source>
</reference>
<feature type="transmembrane region" description="Helical" evidence="2">
    <location>
        <begin position="202"/>
        <end position="220"/>
    </location>
</feature>
<keyword evidence="4" id="KW-1185">Reference proteome</keyword>
<dbReference type="AlphaFoldDB" id="A0A5M6CZG6"/>
<evidence type="ECO:0000256" key="2">
    <source>
        <dbReference type="SAM" id="Phobius"/>
    </source>
</evidence>
<protein>
    <submittedName>
        <fullName evidence="3">DUF2752 domain-containing protein</fullName>
    </submittedName>
</protein>
<evidence type="ECO:0000313" key="3">
    <source>
        <dbReference type="EMBL" id="KAA5540627.1"/>
    </source>
</evidence>
<name>A0A5M6CZG6_9BACT</name>
<dbReference type="Pfam" id="PF10825">
    <property type="entry name" value="DUF2752"/>
    <property type="match status" value="1"/>
</dbReference>
<dbReference type="EMBL" id="VWOX01000012">
    <property type="protein sequence ID" value="KAA5540627.1"/>
    <property type="molecule type" value="Genomic_DNA"/>
</dbReference>
<comment type="caution">
    <text evidence="3">The sequence shown here is derived from an EMBL/GenBank/DDBJ whole genome shotgun (WGS) entry which is preliminary data.</text>
</comment>
<dbReference type="InterPro" id="IPR021215">
    <property type="entry name" value="DUF2752"/>
</dbReference>
<keyword evidence="2" id="KW-0472">Membrane</keyword>
<sequence>MKGATSQPVYPTSRASWSAFSNGQSPNVSLQIAYFTAVMGHRLRVGSETDQNNSAERPATSAPPLDAIRLPAIQPTDSGRSSSGRRIGHGDTVQPSPIRSGPPRVVPSGMPSGSRWASGSRCARAVGLLLIATLLTPLLIASQLQPSDSGLGTHQRLGLPPCSVRMLFGIRCPSCGMTTSWAHVTRGNVIQAARCNTGGTLLAGYAIASIGIAAGLVWTGRWPSRQVLRTAAIVLIGIASVTFVDWLYRLLRA</sequence>
<evidence type="ECO:0000256" key="1">
    <source>
        <dbReference type="SAM" id="MobiDB-lite"/>
    </source>
</evidence>
<proteinExistence type="predicted"/>